<feature type="domain" description="Transglutaminase-like" evidence="2">
    <location>
        <begin position="493"/>
        <end position="567"/>
    </location>
</feature>
<feature type="transmembrane region" description="Helical" evidence="1">
    <location>
        <begin position="132"/>
        <end position="151"/>
    </location>
</feature>
<keyword evidence="1" id="KW-0472">Membrane</keyword>
<organism evidence="3 4">
    <name type="scientific">Butyricicoccus faecihominis</name>
    <dbReference type="NCBI Taxonomy" id="1712515"/>
    <lineage>
        <taxon>Bacteria</taxon>
        <taxon>Bacillati</taxon>
        <taxon>Bacillota</taxon>
        <taxon>Clostridia</taxon>
        <taxon>Eubacteriales</taxon>
        <taxon>Butyricicoccaceae</taxon>
        <taxon>Butyricicoccus</taxon>
    </lineage>
</organism>
<dbReference type="InterPro" id="IPR038765">
    <property type="entry name" value="Papain-like_cys_pep_sf"/>
</dbReference>
<dbReference type="InterPro" id="IPR052901">
    <property type="entry name" value="Bact_TGase-like"/>
</dbReference>
<dbReference type="PANTHER" id="PTHR42736">
    <property type="entry name" value="PROTEIN-GLUTAMINE GAMMA-GLUTAMYLTRANSFERASE"/>
    <property type="match status" value="1"/>
</dbReference>
<keyword evidence="4" id="KW-1185">Reference proteome</keyword>
<dbReference type="Proteomes" id="UP000620147">
    <property type="component" value="Unassembled WGS sequence"/>
</dbReference>
<reference evidence="3 4" key="1">
    <citation type="submission" date="2020-06" db="EMBL/GenBank/DDBJ databases">
        <title>Characterization of fructooligosaccharide metabolism and fructooligosaccharide-degrading enzymes in human commensal butyrate producers.</title>
        <authorList>
            <person name="Tanno H."/>
            <person name="Fujii T."/>
            <person name="Hirano K."/>
            <person name="Maeno S."/>
            <person name="Tonozuka T."/>
            <person name="Sakamoto M."/>
            <person name="Ohkuma M."/>
            <person name="Tochio T."/>
            <person name="Endo A."/>
        </authorList>
    </citation>
    <scope>NUCLEOTIDE SEQUENCE [LARGE SCALE GENOMIC DNA]</scope>
    <source>
        <strain evidence="3 4">JCM 31056</strain>
    </source>
</reference>
<dbReference type="SUPFAM" id="SSF54001">
    <property type="entry name" value="Cysteine proteinases"/>
    <property type="match status" value="1"/>
</dbReference>
<dbReference type="RefSeq" id="WP_188886778.1">
    <property type="nucleotide sequence ID" value="NZ_BLYJ01000033.1"/>
</dbReference>
<protein>
    <recommendedName>
        <fullName evidence="2">Transglutaminase-like domain-containing protein</fullName>
    </recommendedName>
</protein>
<comment type="caution">
    <text evidence="3">The sequence shown here is derived from an EMBL/GenBank/DDBJ whole genome shotgun (WGS) entry which is preliminary data.</text>
</comment>
<dbReference type="Pfam" id="PF01841">
    <property type="entry name" value="Transglut_core"/>
    <property type="match status" value="1"/>
</dbReference>
<evidence type="ECO:0000313" key="3">
    <source>
        <dbReference type="EMBL" id="GFO89074.1"/>
    </source>
</evidence>
<evidence type="ECO:0000256" key="1">
    <source>
        <dbReference type="SAM" id="Phobius"/>
    </source>
</evidence>
<proteinExistence type="predicted"/>
<keyword evidence="1" id="KW-1133">Transmembrane helix</keyword>
<gene>
    <name evidence="3" type="ORF">BUFA31_22380</name>
</gene>
<dbReference type="Gene3D" id="3.10.620.30">
    <property type="match status" value="1"/>
</dbReference>
<feature type="transmembrane region" description="Helical" evidence="1">
    <location>
        <begin position="623"/>
        <end position="654"/>
    </location>
</feature>
<sequence length="768" mass="84147">MKQAEIRRYRPGERTNPYLTAGWMALLAALLLSGSLLAMQRLWNGRAPSLAAVFATAALSALCGTAADFAAKRIPAAQLLALAPVPAVLIVTGFRGYIVGGRAWLNTMLDRWNTVHEGGLALFSGTASERDVWAFALLAAVLIGLLSWYAVSRQSSRLAAFISVFWLLLSLFGEGFYPLALVLLTAGQLGLHMTSGSRAITRRAVAWCLGISAVLCACAVGLSGTEMPSVDRLRQNIKQTVHDLRYGRDTLPQGELSQANLLHESSETMLNVHTEQEKSVYLRGFTGGKYENGTWKPLPDAVYGGENIGMLDWLQTQGFDPFTQSAAYYRLTGDAPETNTVEVSVKNASRDAVYAPASMEKVTDGDVRERRDALLKGRGLLGIRNYTVTEVSGTRPSELMVAESWVSSPQTEEQAAYAEAESVYRSFVYDAYTAADEDLLPMLNRLFWQDYDDENDGVYSALSRIREVLKAQVRYSEAAGAAPNNADPIAYFLTDSRKGNAVLYASATVQALRAHGIPARYAEGYYLPIAKTQSSADGTAALTGQDAHAWAEVYFDGIGWLPVDATPGYYFDAVALQQMVSLPDTVRKTAAIDEDRSGADQVVEPSGIGGSEQSKPLTVVKNVAAVGFGIAGIIIVLFTLLLCAMELTRVFLLWNAERRRRRMSIEERVRQSQKLMFKLISLWGIDAALGWETAATDKALADTLPSVKPGEYERVNGLLEKTIYGGIALEPFEERALDLFVQRLWGRNVKKSWKMRLKLRYACLLAAK</sequence>
<evidence type="ECO:0000313" key="4">
    <source>
        <dbReference type="Proteomes" id="UP000620147"/>
    </source>
</evidence>
<keyword evidence="1" id="KW-0812">Transmembrane</keyword>
<dbReference type="InterPro" id="IPR002931">
    <property type="entry name" value="Transglutaminase-like"/>
</dbReference>
<evidence type="ECO:0000259" key="2">
    <source>
        <dbReference type="SMART" id="SM00460"/>
    </source>
</evidence>
<feature type="transmembrane region" description="Helical" evidence="1">
    <location>
        <begin position="21"/>
        <end position="43"/>
    </location>
</feature>
<dbReference type="EMBL" id="BLYJ01000033">
    <property type="protein sequence ID" value="GFO89074.1"/>
    <property type="molecule type" value="Genomic_DNA"/>
</dbReference>
<feature type="transmembrane region" description="Helical" evidence="1">
    <location>
        <begin position="49"/>
        <end position="67"/>
    </location>
</feature>
<accession>A0ABQ1E287</accession>
<dbReference type="SMART" id="SM00460">
    <property type="entry name" value="TGc"/>
    <property type="match status" value="1"/>
</dbReference>
<name>A0ABQ1E287_9FIRM</name>
<feature type="transmembrane region" description="Helical" evidence="1">
    <location>
        <begin position="79"/>
        <end position="98"/>
    </location>
</feature>
<feature type="transmembrane region" description="Helical" evidence="1">
    <location>
        <begin position="158"/>
        <end position="184"/>
    </location>
</feature>
<dbReference type="PANTHER" id="PTHR42736:SF1">
    <property type="entry name" value="PROTEIN-GLUTAMINE GAMMA-GLUTAMYLTRANSFERASE"/>
    <property type="match status" value="1"/>
</dbReference>